<dbReference type="InterPro" id="IPR039793">
    <property type="entry name" value="UROS/Hem4"/>
</dbReference>
<dbReference type="STRING" id="1279009.ADICEAN_01028"/>
<protein>
    <submittedName>
        <fullName evidence="3">Uroporphyrinogen-III synthase</fullName>
    </submittedName>
</protein>
<evidence type="ECO:0000259" key="2">
    <source>
        <dbReference type="Pfam" id="PF02602"/>
    </source>
</evidence>
<dbReference type="Proteomes" id="UP000011910">
    <property type="component" value="Unassembled WGS sequence"/>
</dbReference>
<dbReference type="SUPFAM" id="SSF69618">
    <property type="entry name" value="HemD-like"/>
    <property type="match status" value="1"/>
</dbReference>
<feature type="domain" description="Tetrapyrrole biosynthesis uroporphyrinogen III synthase" evidence="2">
    <location>
        <begin position="32"/>
        <end position="245"/>
    </location>
</feature>
<keyword evidence="4" id="KW-1185">Reference proteome</keyword>
<dbReference type="InterPro" id="IPR036108">
    <property type="entry name" value="4pyrrol_syn_uPrphyn_synt_sf"/>
</dbReference>
<organism evidence="3 4">
    <name type="scientific">Cesiribacter andamanensis AMV16</name>
    <dbReference type="NCBI Taxonomy" id="1279009"/>
    <lineage>
        <taxon>Bacteria</taxon>
        <taxon>Pseudomonadati</taxon>
        <taxon>Bacteroidota</taxon>
        <taxon>Cytophagia</taxon>
        <taxon>Cytophagales</taxon>
        <taxon>Cesiribacteraceae</taxon>
        <taxon>Cesiribacter</taxon>
    </lineage>
</organism>
<dbReference type="PANTHER" id="PTHR12390:SF0">
    <property type="entry name" value="UROPORPHYRINOGEN-III SYNTHASE"/>
    <property type="match status" value="1"/>
</dbReference>
<evidence type="ECO:0000256" key="1">
    <source>
        <dbReference type="SAM" id="MobiDB-lite"/>
    </source>
</evidence>
<name>M7N971_9BACT</name>
<proteinExistence type="predicted"/>
<feature type="compositionally biased region" description="Polar residues" evidence="1">
    <location>
        <begin position="17"/>
        <end position="28"/>
    </location>
</feature>
<dbReference type="AlphaFoldDB" id="M7N971"/>
<dbReference type="PANTHER" id="PTHR12390">
    <property type="entry name" value="UROPORPHYRINOGEN III SYNTHASE"/>
    <property type="match status" value="1"/>
</dbReference>
<dbReference type="Gene3D" id="3.40.50.10090">
    <property type="match status" value="2"/>
</dbReference>
<feature type="compositionally biased region" description="Basic and acidic residues" evidence="1">
    <location>
        <begin position="1"/>
        <end position="14"/>
    </location>
</feature>
<evidence type="ECO:0000313" key="4">
    <source>
        <dbReference type="Proteomes" id="UP000011910"/>
    </source>
</evidence>
<feature type="region of interest" description="Disordered" evidence="1">
    <location>
        <begin position="1"/>
        <end position="28"/>
    </location>
</feature>
<dbReference type="Pfam" id="PF02602">
    <property type="entry name" value="HEM4"/>
    <property type="match status" value="1"/>
</dbReference>
<dbReference type="GO" id="GO:0004852">
    <property type="term" value="F:uroporphyrinogen-III synthase activity"/>
    <property type="evidence" value="ECO:0007669"/>
    <property type="project" value="InterPro"/>
</dbReference>
<dbReference type="EMBL" id="AODQ01000017">
    <property type="protein sequence ID" value="EMR03787.1"/>
    <property type="molecule type" value="Genomic_DNA"/>
</dbReference>
<reference evidence="3 4" key="1">
    <citation type="journal article" date="2013" name="Genome Announc.">
        <title>Draft Genome Sequence of Cesiribacter andamanensis Strain AMV16T, Isolated from a Soil Sample from a Mud Volcano in the Andaman Islands, India.</title>
        <authorList>
            <person name="Shivaji S."/>
            <person name="Ara S."/>
            <person name="Begum Z."/>
            <person name="Srinivas T.N."/>
            <person name="Singh A."/>
            <person name="Kumar Pinnaka A."/>
        </authorList>
    </citation>
    <scope>NUCLEOTIDE SEQUENCE [LARGE SCALE GENOMIC DNA]</scope>
    <source>
        <strain evidence="3 4">AMV16</strain>
    </source>
</reference>
<dbReference type="InterPro" id="IPR003754">
    <property type="entry name" value="4pyrrol_synth_uPrphyn_synth"/>
</dbReference>
<dbReference type="GO" id="GO:0006780">
    <property type="term" value="P:uroporphyrinogen III biosynthetic process"/>
    <property type="evidence" value="ECO:0007669"/>
    <property type="project" value="InterPro"/>
</dbReference>
<comment type="caution">
    <text evidence="3">The sequence shown here is derived from an EMBL/GenBank/DDBJ whole genome shotgun (WGS) entry which is preliminary data.</text>
</comment>
<dbReference type="PATRIC" id="fig|1279009.4.peg.1044"/>
<dbReference type="GO" id="GO:0005829">
    <property type="term" value="C:cytosol"/>
    <property type="evidence" value="ECO:0007669"/>
    <property type="project" value="TreeGrafter"/>
</dbReference>
<evidence type="ECO:0000313" key="3">
    <source>
        <dbReference type="EMBL" id="EMR03787.1"/>
    </source>
</evidence>
<gene>
    <name evidence="3" type="ORF">ADICEAN_01028</name>
</gene>
<dbReference type="OrthoDB" id="1149788at2"/>
<dbReference type="CDD" id="cd06578">
    <property type="entry name" value="HemD"/>
    <property type="match status" value="1"/>
</dbReference>
<dbReference type="RefSeq" id="WP_009194430.1">
    <property type="nucleotide sequence ID" value="NZ_AODQ01000017.1"/>
</dbReference>
<sequence>MTQKEKEPKLKEVRSILVSQPKPSDSKSPYYQLAEKYKLKVDFRPFIQIEPADIKDFRKQKIDILAHTAVIFTSRNAVDHFFRLAQESKVEIPADMKYFCISEQTANYLQKYIVVRKRKVFTGYRTANDLIEILKKHKNEKYIFPCSDIRKEDIPQFMEENGFTYSEAIIYRTVASDLSDLADVNYDIIAFFSPSGINSLFVNFPDFEQKETRIAAFGPTTAKAVLDAGLRLDIEAPHPNAPSMTGALELYIKKANKIK</sequence>
<accession>M7N971</accession>
<dbReference type="eggNOG" id="COG1587">
    <property type="taxonomic scope" value="Bacteria"/>
</dbReference>